<dbReference type="Proteomes" id="UP000254150">
    <property type="component" value="Unassembled WGS sequence"/>
</dbReference>
<feature type="region of interest" description="Disordered" evidence="1">
    <location>
        <begin position="657"/>
        <end position="695"/>
    </location>
</feature>
<protein>
    <submittedName>
        <fullName evidence="2">Uncharacterized protein</fullName>
    </submittedName>
</protein>
<dbReference type="AlphaFoldDB" id="A0A380N9A1"/>
<sequence>MRADRVTVPGFTRLTECSTAVPLLSERLPDPMAPLPHRPDAAPPARIGLDRAEAVVVERYARLVRLAHLVLPPALGRHRRILLAHGVVQRALPGLTTGRGEVPVPEGGTDPAGYAWVRGRVLSAALSFERRPRLWPRRLPPPRALRPGLPVVWGLRFLPRAGGTEELALDRALAGVSAPARAAFALAALEELGARDVAALLAAAGVAEPDAALAEAAGVRARTGESAGVLPASHEFDPCQVRARPTDLLSRRRGKRLTGVGLAAVAASCALAVASPAPAPAPVPAGGGTRGEVAPVAGTRDGAPALGARSLTRTDAGQWTDTSRMDFTAWPPRGGRVEDARLLGRALRAWRAPEAAEVTLVRSRATPVKAPASPPRLLYAGDVTGSAVVLLHDGGRVARYTEPLDGSAPPSLEVARTDGADVTTAAALVVSRTESGVRFLLAPWVSEAGTRDLLRPGGAGQKLRVAGDGVTEAVAGPPVAGTACERWPVVRLRSSSRIAEDHAFLVTDLGELTTAHLSYTPPPGGRAPARSPREATGKAALAAWARIGCRLAGLERGGVRSVNTWDFAEQDLPEKAGRAVWGCTRIGTWRGPGRVLVHLRLPGGRAAPVRLIGESGPTAACGRFGRHLVASTAWRAPSGRWYALAAGSREVRALTVSGHERERGRTQALGTGGAPDPRVTGRLPGGDEVAELDYR</sequence>
<evidence type="ECO:0000256" key="1">
    <source>
        <dbReference type="SAM" id="MobiDB-lite"/>
    </source>
</evidence>
<evidence type="ECO:0000313" key="3">
    <source>
        <dbReference type="Proteomes" id="UP000254150"/>
    </source>
</evidence>
<evidence type="ECO:0000313" key="2">
    <source>
        <dbReference type="EMBL" id="SUP35284.1"/>
    </source>
</evidence>
<accession>A0A380N9A1</accession>
<name>A0A380N9A1_STRGR</name>
<reference evidence="2 3" key="1">
    <citation type="submission" date="2018-06" db="EMBL/GenBank/DDBJ databases">
        <authorList>
            <consortium name="Pathogen Informatics"/>
            <person name="Doyle S."/>
        </authorList>
    </citation>
    <scope>NUCLEOTIDE SEQUENCE [LARGE SCALE GENOMIC DNA]</scope>
    <source>
        <strain evidence="2 3">NCTC7807</strain>
    </source>
</reference>
<organism evidence="2 3">
    <name type="scientific">Streptomyces griseus</name>
    <dbReference type="NCBI Taxonomy" id="1911"/>
    <lineage>
        <taxon>Bacteria</taxon>
        <taxon>Bacillati</taxon>
        <taxon>Actinomycetota</taxon>
        <taxon>Actinomycetes</taxon>
        <taxon>Kitasatosporales</taxon>
        <taxon>Streptomycetaceae</taxon>
        <taxon>Streptomyces</taxon>
    </lineage>
</organism>
<dbReference type="EMBL" id="UHID01000005">
    <property type="protein sequence ID" value="SUP35284.1"/>
    <property type="molecule type" value="Genomic_DNA"/>
</dbReference>
<gene>
    <name evidence="2" type="ORF">NCTC7807_01952</name>
</gene>
<proteinExistence type="predicted"/>